<dbReference type="InterPro" id="IPR015856">
    <property type="entry name" value="ABC_transpr_CbiO/EcfA_su"/>
</dbReference>
<comment type="subcellular location">
    <subcellularLocation>
        <location evidence="1">Cell membrane</location>
        <topology evidence="1">Peripheral membrane protein</topology>
    </subcellularLocation>
</comment>
<accession>A0A418IIE0</accession>
<reference evidence="12 13" key="1">
    <citation type="journal article" date="2016" name="Front. Microbiol.">
        <title>Comprehensive Phylogenetic Analysis of Bovine Non-aureus Staphylococci Species Based on Whole-Genome Sequencing.</title>
        <authorList>
            <person name="Naushad S."/>
            <person name="Barkema H.W."/>
            <person name="Luby C."/>
            <person name="Condas L.A."/>
            <person name="Nobrega D.B."/>
            <person name="Carson D.A."/>
            <person name="De Buck J."/>
        </authorList>
    </citation>
    <scope>NUCLEOTIDE SEQUENCE [LARGE SCALE GENOMIC DNA]</scope>
    <source>
        <strain evidence="12 13">SNUC 4554</strain>
    </source>
</reference>
<proteinExistence type="inferred from homology"/>
<dbReference type="InterPro" id="IPR003439">
    <property type="entry name" value="ABC_transporter-like_ATP-bd"/>
</dbReference>
<keyword evidence="7 12" id="KW-0067">ATP-binding</keyword>
<dbReference type="InterPro" id="IPR050095">
    <property type="entry name" value="ECF_ABC_transporter_ATP-bd"/>
</dbReference>
<evidence type="ECO:0000256" key="3">
    <source>
        <dbReference type="ARBA" id="ARBA00022448"/>
    </source>
</evidence>
<dbReference type="CDD" id="cd03225">
    <property type="entry name" value="ABC_cobalt_CbiO_domain1"/>
    <property type="match status" value="1"/>
</dbReference>
<evidence type="ECO:0000256" key="4">
    <source>
        <dbReference type="ARBA" id="ARBA00022475"/>
    </source>
</evidence>
<dbReference type="Pfam" id="PF00005">
    <property type="entry name" value="ABC_tran"/>
    <property type="match status" value="2"/>
</dbReference>
<dbReference type="AlphaFoldDB" id="A0A418IIE0"/>
<dbReference type="SMART" id="SM00382">
    <property type="entry name" value="AAA"/>
    <property type="match status" value="2"/>
</dbReference>
<dbReference type="GO" id="GO:0016887">
    <property type="term" value="F:ATP hydrolysis activity"/>
    <property type="evidence" value="ECO:0007669"/>
    <property type="project" value="InterPro"/>
</dbReference>
<keyword evidence="8" id="KW-1278">Translocase</keyword>
<evidence type="ECO:0000313" key="12">
    <source>
        <dbReference type="EMBL" id="RIN02628.1"/>
    </source>
</evidence>
<comment type="caution">
    <text evidence="12">The sequence shown here is derived from an EMBL/GenBank/DDBJ whole genome shotgun (WGS) entry which is preliminary data.</text>
</comment>
<evidence type="ECO:0000256" key="2">
    <source>
        <dbReference type="ARBA" id="ARBA00005417"/>
    </source>
</evidence>
<comment type="similarity">
    <text evidence="2">Belongs to the ABC transporter superfamily.</text>
</comment>
<dbReference type="SUPFAM" id="SSF52540">
    <property type="entry name" value="P-loop containing nucleoside triphosphate hydrolases"/>
    <property type="match status" value="2"/>
</dbReference>
<keyword evidence="9" id="KW-0472">Membrane</keyword>
<evidence type="ECO:0000256" key="1">
    <source>
        <dbReference type="ARBA" id="ARBA00004202"/>
    </source>
</evidence>
<evidence type="ECO:0000256" key="8">
    <source>
        <dbReference type="ARBA" id="ARBA00022967"/>
    </source>
</evidence>
<comment type="function">
    <text evidence="10">Probably part of an ABC transporter complex. Responsible for energy coupling to the transport system.</text>
</comment>
<evidence type="ECO:0000256" key="6">
    <source>
        <dbReference type="ARBA" id="ARBA00022741"/>
    </source>
</evidence>
<keyword evidence="5" id="KW-0677">Repeat</keyword>
<sequence length="485" mass="55091">MIRIEDMSFNYENGEKVLNNINLTIDSGEVICLTGASGSGKTTVTRILNGTIPHLYQGNIEGNVHINGEDIRQQSIYEISKISGSVFQNPRSQFFCLNTTSELAFEPENYGVDPQHIEVNINRSVEVLKMNHLLDRNIFDLSGGEKQLIACTAIQVSGHDIIILDEPSSNLDFTTITKLRQLLKRWKNEGKTIIIAEHRLHYLVDVVDRFVVMKQGEISTVYDNITFNALSSDTLRDLGLRAIHLNHMKPKTSNYTNIEEKIALQNFMFNYKAKQPYALNIPKVELTKGKVTAIIGRNGSGKSTFARCLTGVERKFKGHVELDGRTLKRNQRLNHIYMVFQDVNNQLFAESVAEELRLNHNQLDDASIQSRLQQYGISEHIDRHPLSLSGGEKQRLGIASAIETKREVLIFDEPSSGLDGQRMREMSHILNRLASQGYTILLITHDYELLMSCADEVLHLENGCVKDQYQMDNEHLDDLQNFFEI</sequence>
<dbReference type="InterPro" id="IPR017871">
    <property type="entry name" value="ABC_transporter-like_CS"/>
</dbReference>
<dbReference type="Gene3D" id="3.40.50.300">
    <property type="entry name" value="P-loop containing nucleotide triphosphate hydrolases"/>
    <property type="match status" value="2"/>
</dbReference>
<dbReference type="PANTHER" id="PTHR43553:SF23">
    <property type="entry name" value="ABC TRANSPORTER ATP-BINDING COMPONENT"/>
    <property type="match status" value="1"/>
</dbReference>
<evidence type="ECO:0000256" key="5">
    <source>
        <dbReference type="ARBA" id="ARBA00022737"/>
    </source>
</evidence>
<gene>
    <name evidence="12" type="ORF">BU112_01945</name>
</gene>
<dbReference type="GO" id="GO:0043190">
    <property type="term" value="C:ATP-binding cassette (ABC) transporter complex"/>
    <property type="evidence" value="ECO:0007669"/>
    <property type="project" value="TreeGrafter"/>
</dbReference>
<dbReference type="PANTHER" id="PTHR43553">
    <property type="entry name" value="HEAVY METAL TRANSPORTER"/>
    <property type="match status" value="1"/>
</dbReference>
<keyword evidence="4" id="KW-1003">Cell membrane</keyword>
<evidence type="ECO:0000313" key="13">
    <source>
        <dbReference type="Proteomes" id="UP000286317"/>
    </source>
</evidence>
<evidence type="ECO:0000259" key="11">
    <source>
        <dbReference type="PROSITE" id="PS50893"/>
    </source>
</evidence>
<dbReference type="PROSITE" id="PS50893">
    <property type="entry name" value="ABC_TRANSPORTER_2"/>
    <property type="match status" value="2"/>
</dbReference>
<dbReference type="InterPro" id="IPR027417">
    <property type="entry name" value="P-loop_NTPase"/>
</dbReference>
<evidence type="ECO:0000256" key="9">
    <source>
        <dbReference type="ARBA" id="ARBA00023136"/>
    </source>
</evidence>
<evidence type="ECO:0000256" key="7">
    <source>
        <dbReference type="ARBA" id="ARBA00022840"/>
    </source>
</evidence>
<dbReference type="InterPro" id="IPR003593">
    <property type="entry name" value="AAA+_ATPase"/>
</dbReference>
<feature type="domain" description="ABC transporter" evidence="11">
    <location>
        <begin position="262"/>
        <end position="485"/>
    </location>
</feature>
<keyword evidence="6" id="KW-0547">Nucleotide-binding</keyword>
<protein>
    <submittedName>
        <fullName evidence="12">ATP-binding cassette domain-containing protein</fullName>
    </submittedName>
</protein>
<dbReference type="EMBL" id="QXUF01000008">
    <property type="protein sequence ID" value="RIN02628.1"/>
    <property type="molecule type" value="Genomic_DNA"/>
</dbReference>
<feature type="domain" description="ABC transporter" evidence="11">
    <location>
        <begin position="2"/>
        <end position="240"/>
    </location>
</feature>
<dbReference type="GO" id="GO:0042626">
    <property type="term" value="F:ATPase-coupled transmembrane transporter activity"/>
    <property type="evidence" value="ECO:0007669"/>
    <property type="project" value="TreeGrafter"/>
</dbReference>
<dbReference type="RefSeq" id="WP_119585038.1">
    <property type="nucleotide sequence ID" value="NZ_JAWVBH010000001.1"/>
</dbReference>
<dbReference type="OrthoDB" id="501320at2"/>
<evidence type="ECO:0000256" key="10">
    <source>
        <dbReference type="ARBA" id="ARBA00025157"/>
    </source>
</evidence>
<dbReference type="Proteomes" id="UP000286317">
    <property type="component" value="Unassembled WGS sequence"/>
</dbReference>
<keyword evidence="13" id="KW-1185">Reference proteome</keyword>
<organism evidence="12 13">
    <name type="scientific">Staphylococcus shinii</name>
    <dbReference type="NCBI Taxonomy" id="2912228"/>
    <lineage>
        <taxon>Bacteria</taxon>
        <taxon>Bacillati</taxon>
        <taxon>Bacillota</taxon>
        <taxon>Bacilli</taxon>
        <taxon>Bacillales</taxon>
        <taxon>Staphylococcaceae</taxon>
        <taxon>Staphylococcus</taxon>
    </lineage>
</organism>
<name>A0A418IIE0_9STAP</name>
<dbReference type="PROSITE" id="PS00211">
    <property type="entry name" value="ABC_TRANSPORTER_1"/>
    <property type="match status" value="1"/>
</dbReference>
<dbReference type="GO" id="GO:0005524">
    <property type="term" value="F:ATP binding"/>
    <property type="evidence" value="ECO:0007669"/>
    <property type="project" value="UniProtKB-KW"/>
</dbReference>
<keyword evidence="3" id="KW-0813">Transport</keyword>